<dbReference type="InterPro" id="IPR003018">
    <property type="entry name" value="GAF"/>
</dbReference>
<dbReference type="CDD" id="cd01948">
    <property type="entry name" value="EAL"/>
    <property type="match status" value="1"/>
</dbReference>
<evidence type="ECO:0000313" key="5">
    <source>
        <dbReference type="EMBL" id="OCC14866.1"/>
    </source>
</evidence>
<dbReference type="Gene3D" id="1.10.490.10">
    <property type="entry name" value="Globins"/>
    <property type="match status" value="1"/>
</dbReference>
<accession>A0A1B9F4L0</accession>
<dbReference type="SUPFAM" id="SSF55781">
    <property type="entry name" value="GAF domain-like"/>
    <property type="match status" value="1"/>
</dbReference>
<evidence type="ECO:0000259" key="3">
    <source>
        <dbReference type="PROSITE" id="PS50883"/>
    </source>
</evidence>
<dbReference type="InterPro" id="IPR029787">
    <property type="entry name" value="Nucleotide_cyclase"/>
</dbReference>
<dbReference type="AlphaFoldDB" id="A0A1B9F4L0"/>
<evidence type="ECO:0000256" key="1">
    <source>
        <dbReference type="ARBA" id="ARBA00015125"/>
    </source>
</evidence>
<dbReference type="CDD" id="cd01949">
    <property type="entry name" value="GGDEF"/>
    <property type="match status" value="1"/>
</dbReference>
<dbReference type="InterPro" id="IPR050706">
    <property type="entry name" value="Cyclic-di-GMP_PDE-like"/>
</dbReference>
<dbReference type="PROSITE" id="PS50883">
    <property type="entry name" value="EAL"/>
    <property type="match status" value="1"/>
</dbReference>
<sequence>MKVDVEKFFRDMANEMGFDQRKVDEIKKYVCLTQDDLDNIALLRNRMKDDLPPDFWERLYSNLMKFKDIKKIIDGQNGLTLLKHHQSEYLKQLISGKYDKEYLLNRSRIGICHYRKGIAPVEFFGAFSTYCSMIIEHIQSEMADKELALSIIRSLLKIIFLDLITILYSYFFLRENRLLNAQKDLERLNWIYWMLSEINSLIVRAKDRECLFKDASKILKDLGGFDLVWIGVHDAKKNLLVPVAAAGKKEYLDGLVVSTDPNVPEGCGPGGISLREGRVVVVNDILKNQKYIPWRERASRYGFRSMISLPLKVDEHPIGAILLYSKKWAFFSDAEINLLEEVTDDLSLSLQYIEKKKLAEKVLFTDELTGLGNLNYFMNLLNAQVNIARKKGEKFLVLSLDIDNFGNINHALGYNLGDQIIKKISKKLNQVIEDGGEVCRTGPDEFSIIYYATYKKIETIIGELRKIFEHSIRINGDEVSLSFSIGCAIYPDDAEDGSELMNCASIALKEAKNEGPGSLKFYSKEIFERVSSLLNMEKDLRNAIKENQFILYFQPHISLETRGIRGVEALIRWVHPDRGIIAPFEFIPVLEETGLIIEVGKWVVEQVCHYISKNEFCDREEIGISFNVSPEQFKQKGFEKMLIDIVQKKGVDPKRLRIEVTESALMTDIEDSLNKLKVLNDFGFNISIDDFGTGYSSLSYLKKIPASHLKIDMSFVRGLPDNRDDVEIIKAIIALAKNLGKKTVAEGVETREQLECLDKFGVDEVQGYFFSKPIPKEDCMKYIERYHSDSYFK</sequence>
<organism evidence="5 6">
    <name type="scientific">Dissulfuribacter thermophilus</name>
    <dbReference type="NCBI Taxonomy" id="1156395"/>
    <lineage>
        <taxon>Bacteria</taxon>
        <taxon>Pseudomonadati</taxon>
        <taxon>Thermodesulfobacteriota</taxon>
        <taxon>Dissulfuribacteria</taxon>
        <taxon>Dissulfuribacterales</taxon>
        <taxon>Dissulfuribacteraceae</taxon>
        <taxon>Dissulfuribacter</taxon>
    </lineage>
</organism>
<dbReference type="InterPro" id="IPR029016">
    <property type="entry name" value="GAF-like_dom_sf"/>
</dbReference>
<evidence type="ECO:0000259" key="4">
    <source>
        <dbReference type="PROSITE" id="PS50887"/>
    </source>
</evidence>
<dbReference type="PANTHER" id="PTHR33121:SF71">
    <property type="entry name" value="OXYGEN SENSOR PROTEIN DOSP"/>
    <property type="match status" value="1"/>
</dbReference>
<dbReference type="SUPFAM" id="SSF46458">
    <property type="entry name" value="Globin-like"/>
    <property type="match status" value="1"/>
</dbReference>
<dbReference type="InterPro" id="IPR035919">
    <property type="entry name" value="EAL_sf"/>
</dbReference>
<protein>
    <recommendedName>
        <fullName evidence="1">Diguanylate cyclase DosC</fullName>
    </recommendedName>
    <alternativeName>
        <fullName evidence="2">Direct oxygen-sensing cyclase</fullName>
    </alternativeName>
</protein>
<dbReference type="InterPro" id="IPR039379">
    <property type="entry name" value="Protoglobin_sensor_dom"/>
</dbReference>
<dbReference type="SMART" id="SM00052">
    <property type="entry name" value="EAL"/>
    <property type="match status" value="1"/>
</dbReference>
<dbReference type="PROSITE" id="PS50887">
    <property type="entry name" value="GGDEF"/>
    <property type="match status" value="1"/>
</dbReference>
<dbReference type="GO" id="GO:0019825">
    <property type="term" value="F:oxygen binding"/>
    <property type="evidence" value="ECO:0007669"/>
    <property type="project" value="InterPro"/>
</dbReference>
<dbReference type="Proteomes" id="UP000093080">
    <property type="component" value="Unassembled WGS sequence"/>
</dbReference>
<dbReference type="InterPro" id="IPR044398">
    <property type="entry name" value="Globin-sensor_dom"/>
</dbReference>
<dbReference type="Pfam" id="PF00563">
    <property type="entry name" value="EAL"/>
    <property type="match status" value="1"/>
</dbReference>
<dbReference type="InterPro" id="IPR043128">
    <property type="entry name" value="Rev_trsase/Diguanyl_cyclase"/>
</dbReference>
<dbReference type="Pfam" id="PF13185">
    <property type="entry name" value="GAF_2"/>
    <property type="match status" value="1"/>
</dbReference>
<feature type="domain" description="GGDEF" evidence="4">
    <location>
        <begin position="393"/>
        <end position="524"/>
    </location>
</feature>
<gene>
    <name evidence="5" type="ORF">DBT_1661</name>
</gene>
<dbReference type="EMBL" id="MAGO01000008">
    <property type="protein sequence ID" value="OCC14866.1"/>
    <property type="molecule type" value="Genomic_DNA"/>
</dbReference>
<dbReference type="NCBIfam" id="TIGR00254">
    <property type="entry name" value="GGDEF"/>
    <property type="match status" value="1"/>
</dbReference>
<dbReference type="Gene3D" id="3.20.20.450">
    <property type="entry name" value="EAL domain"/>
    <property type="match status" value="1"/>
</dbReference>
<dbReference type="PANTHER" id="PTHR33121">
    <property type="entry name" value="CYCLIC DI-GMP PHOSPHODIESTERASE PDEF"/>
    <property type="match status" value="1"/>
</dbReference>
<dbReference type="InterPro" id="IPR001633">
    <property type="entry name" value="EAL_dom"/>
</dbReference>
<dbReference type="CDD" id="cd01068">
    <property type="entry name" value="globin_sensor"/>
    <property type="match status" value="1"/>
</dbReference>
<dbReference type="Gene3D" id="3.30.450.40">
    <property type="match status" value="1"/>
</dbReference>
<evidence type="ECO:0000256" key="2">
    <source>
        <dbReference type="ARBA" id="ARBA00029839"/>
    </source>
</evidence>
<dbReference type="SUPFAM" id="SSF55073">
    <property type="entry name" value="Nucleotide cyclase"/>
    <property type="match status" value="1"/>
</dbReference>
<dbReference type="RefSeq" id="WP_067618857.1">
    <property type="nucleotide sequence ID" value="NZ_MAGO01000008.1"/>
</dbReference>
<keyword evidence="6" id="KW-1185">Reference proteome</keyword>
<evidence type="ECO:0000313" key="6">
    <source>
        <dbReference type="Proteomes" id="UP000093080"/>
    </source>
</evidence>
<dbReference type="SMART" id="SM00267">
    <property type="entry name" value="GGDEF"/>
    <property type="match status" value="1"/>
</dbReference>
<dbReference type="Pfam" id="PF11563">
    <property type="entry name" value="Protoglobin"/>
    <property type="match status" value="1"/>
</dbReference>
<dbReference type="STRING" id="1156395.DBT_1661"/>
<dbReference type="OrthoDB" id="9777298at2"/>
<dbReference type="InterPro" id="IPR000160">
    <property type="entry name" value="GGDEF_dom"/>
</dbReference>
<dbReference type="SUPFAM" id="SSF141868">
    <property type="entry name" value="EAL domain-like"/>
    <property type="match status" value="1"/>
</dbReference>
<dbReference type="InterPro" id="IPR012292">
    <property type="entry name" value="Globin/Proto"/>
</dbReference>
<dbReference type="Gene3D" id="3.30.70.270">
    <property type="match status" value="1"/>
</dbReference>
<feature type="domain" description="EAL" evidence="3">
    <location>
        <begin position="533"/>
        <end position="787"/>
    </location>
</feature>
<dbReference type="GO" id="GO:0020037">
    <property type="term" value="F:heme binding"/>
    <property type="evidence" value="ECO:0007669"/>
    <property type="project" value="InterPro"/>
</dbReference>
<dbReference type="GO" id="GO:0071111">
    <property type="term" value="F:cyclic-guanylate-specific phosphodiesterase activity"/>
    <property type="evidence" value="ECO:0007669"/>
    <property type="project" value="InterPro"/>
</dbReference>
<dbReference type="SMART" id="SM00065">
    <property type="entry name" value="GAF"/>
    <property type="match status" value="1"/>
</dbReference>
<proteinExistence type="predicted"/>
<name>A0A1B9F4L0_9BACT</name>
<dbReference type="Pfam" id="PF00990">
    <property type="entry name" value="GGDEF"/>
    <property type="match status" value="1"/>
</dbReference>
<dbReference type="InterPro" id="IPR009050">
    <property type="entry name" value="Globin-like_sf"/>
</dbReference>
<comment type="caution">
    <text evidence="5">The sequence shown here is derived from an EMBL/GenBank/DDBJ whole genome shotgun (WGS) entry which is preliminary data.</text>
</comment>
<reference evidence="5 6" key="1">
    <citation type="submission" date="2016-06" db="EMBL/GenBank/DDBJ databases">
        <title>Respiratory ammonification of nitrate coupled to the oxidation of elemental sulfur in deep-sea autotrophic thermophilic bacteria.</title>
        <authorList>
            <person name="Slobodkina G.B."/>
            <person name="Mardanov A.V."/>
            <person name="Ravin N.V."/>
            <person name="Frolova A.A."/>
            <person name="Viryasiv M.B."/>
            <person name="Chernyh N.A."/>
            <person name="Bonch-Osmolovskaya E.A."/>
            <person name="Slobodkin A.I."/>
        </authorList>
    </citation>
    <scope>NUCLEOTIDE SEQUENCE [LARGE SCALE GENOMIC DNA]</scope>
    <source>
        <strain evidence="5 6">S69</strain>
    </source>
</reference>